<dbReference type="SUPFAM" id="SSF160719">
    <property type="entry name" value="gpW/gp25-like"/>
    <property type="match status" value="1"/>
</dbReference>
<dbReference type="Gene3D" id="3.10.450.40">
    <property type="match status" value="1"/>
</dbReference>
<evidence type="ECO:0000313" key="3">
    <source>
        <dbReference type="Proteomes" id="UP000249616"/>
    </source>
</evidence>
<dbReference type="AlphaFoldDB" id="A0A2Z4JEB6"/>
<name>A0A2Z4JEB6_9ACTN</name>
<dbReference type="EMBL" id="CP030074">
    <property type="protein sequence ID" value="AWW43138.1"/>
    <property type="molecule type" value="Genomic_DNA"/>
</dbReference>
<dbReference type="GeneID" id="32589873"/>
<dbReference type="RefSeq" id="WP_053762949.1">
    <property type="nucleotide sequence ID" value="NZ_CBDRHE010000045.1"/>
</dbReference>
<dbReference type="KEGG" id="scad:DN051_41740"/>
<reference evidence="3" key="1">
    <citation type="submission" date="2018-06" db="EMBL/GenBank/DDBJ databases">
        <authorList>
            <person name="Li K."/>
        </authorList>
    </citation>
    <scope>NUCLEOTIDE SEQUENCE [LARGE SCALE GENOMIC DNA]</scope>
    <source>
        <strain evidence="3">ZFG47</strain>
        <plasmid evidence="3">unnamed1</plasmid>
    </source>
</reference>
<proteinExistence type="predicted"/>
<geneLocation type="plasmid" evidence="2 3">
    <name>unnamed1</name>
</geneLocation>
<dbReference type="Pfam" id="PF04965">
    <property type="entry name" value="GPW_gp25"/>
    <property type="match status" value="1"/>
</dbReference>
<protein>
    <submittedName>
        <fullName evidence="2">Baseplate protein</fullName>
    </submittedName>
</protein>
<dbReference type="Proteomes" id="UP000249616">
    <property type="component" value="Plasmid unnamed1"/>
</dbReference>
<organism evidence="2 3">
    <name type="scientific">Streptomyces cadmiisoli</name>
    <dbReference type="NCBI Taxonomy" id="2184053"/>
    <lineage>
        <taxon>Bacteria</taxon>
        <taxon>Bacillati</taxon>
        <taxon>Actinomycetota</taxon>
        <taxon>Actinomycetes</taxon>
        <taxon>Kitasatosporales</taxon>
        <taxon>Streptomycetaceae</taxon>
        <taxon>Streptomyces</taxon>
        <taxon>Streptomyces aurantiacus group</taxon>
    </lineage>
</organism>
<sequence>MHNDHIGTGWAFPLGAGAGGALRTVSGQALLEQSMKLILTTYPGERPMLPAFGSRLRDWVFAGTDPDTLDDLSREVAASLAACEPRVTVQAVRAEPDPRDPTLVNIVITYAPKGSNDPRNMVFPFYSLPDEVPAADRDPEGE</sequence>
<gene>
    <name evidence="2" type="ORF">DN051_41740</name>
</gene>
<evidence type="ECO:0000313" key="2">
    <source>
        <dbReference type="EMBL" id="AWW43138.1"/>
    </source>
</evidence>
<keyword evidence="2" id="KW-0614">Plasmid</keyword>
<accession>A0A2Z4JEB6</accession>
<keyword evidence="3" id="KW-1185">Reference proteome</keyword>
<dbReference type="InterPro" id="IPR007048">
    <property type="entry name" value="IraD/Gp25-like"/>
</dbReference>
<feature type="domain" description="IraD/Gp25-like" evidence="1">
    <location>
        <begin position="27"/>
        <end position="112"/>
    </location>
</feature>
<evidence type="ECO:0000259" key="1">
    <source>
        <dbReference type="Pfam" id="PF04965"/>
    </source>
</evidence>